<feature type="binding site" evidence="7">
    <location>
        <begin position="335"/>
        <end position="342"/>
    </location>
    <ligand>
        <name>ATP</name>
        <dbReference type="ChEBI" id="CHEBI:30616"/>
    </ligand>
</feature>
<dbReference type="GO" id="GO:0045910">
    <property type="term" value="P:negative regulation of DNA recombination"/>
    <property type="evidence" value="ECO:0007669"/>
    <property type="project" value="InterPro"/>
</dbReference>
<keyword evidence="3 7" id="KW-0378">Hydrolase</keyword>
<keyword evidence="1 7" id="KW-0699">rRNA-binding</keyword>
<keyword evidence="7 10" id="KW-0255">Endonuclease</keyword>
<evidence type="ECO:0000256" key="3">
    <source>
        <dbReference type="ARBA" id="ARBA00022801"/>
    </source>
</evidence>
<dbReference type="InterPro" id="IPR036187">
    <property type="entry name" value="DNA_mismatch_repair_MutS_sf"/>
</dbReference>
<keyword evidence="4 7" id="KW-0067">ATP-binding</keyword>
<dbReference type="InterPro" id="IPR027417">
    <property type="entry name" value="P-loop_NTPase"/>
</dbReference>
<proteinExistence type="inferred from homology"/>
<dbReference type="EC" id="3.1.-.-" evidence="7"/>
<comment type="function">
    <text evidence="7">Acts as a ribosome collision sensor, splitting the ribosome into its 2 subunits. Detects stalled/collided 70S ribosomes which it binds and splits by an ATP-hydrolysis driven conformational change. Acts upstream of the ribosome quality control system (RQC), a ribosome-associated complex that mediates the extraction of incompletely synthesized nascent chains from stalled ribosomes and their subsequent degradation. Probably generates substrates for RQC.</text>
</comment>
<evidence type="ECO:0000256" key="5">
    <source>
        <dbReference type="ARBA" id="ARBA00022884"/>
    </source>
</evidence>
<keyword evidence="2 7" id="KW-0547">Nucleotide-binding</keyword>
<accession>A0A1S1V966</accession>
<dbReference type="SUPFAM" id="SSF48334">
    <property type="entry name" value="DNA repair protein MutS, domain III"/>
    <property type="match status" value="1"/>
</dbReference>
<evidence type="ECO:0000259" key="9">
    <source>
        <dbReference type="PROSITE" id="PS50828"/>
    </source>
</evidence>
<comment type="caution">
    <text evidence="10">The sequence shown here is derived from an EMBL/GenBank/DDBJ whole genome shotgun (WGS) entry which is preliminary data.</text>
</comment>
<evidence type="ECO:0000313" key="11">
    <source>
        <dbReference type="Proteomes" id="UP000180254"/>
    </source>
</evidence>
<dbReference type="SMART" id="SM00533">
    <property type="entry name" value="MUTSd"/>
    <property type="match status" value="1"/>
</dbReference>
<dbReference type="InterPro" id="IPR000432">
    <property type="entry name" value="DNA_mismatch_repair_MutS_C"/>
</dbReference>
<dbReference type="GO" id="GO:0005524">
    <property type="term" value="F:ATP binding"/>
    <property type="evidence" value="ECO:0007669"/>
    <property type="project" value="UniProtKB-UniRule"/>
</dbReference>
<evidence type="ECO:0000256" key="6">
    <source>
        <dbReference type="ARBA" id="ARBA00023125"/>
    </source>
</evidence>
<comment type="subunit">
    <text evidence="7">Homodimer. Binds to stalled ribosomes, contacting rRNA.</text>
</comment>
<dbReference type="InterPro" id="IPR002625">
    <property type="entry name" value="Smr_dom"/>
</dbReference>
<gene>
    <name evidence="7 10" type="primary">mutS2</name>
    <name evidence="7" type="synonym">rqcU</name>
    <name evidence="10" type="ORF">EUAN_00080</name>
</gene>
<dbReference type="Pfam" id="PF00488">
    <property type="entry name" value="MutS_V"/>
    <property type="match status" value="1"/>
</dbReference>
<keyword evidence="5 7" id="KW-0694">RNA-binding</keyword>
<dbReference type="SMART" id="SM00534">
    <property type="entry name" value="MUTSac"/>
    <property type="match status" value="1"/>
</dbReference>
<evidence type="ECO:0000256" key="7">
    <source>
        <dbReference type="HAMAP-Rule" id="MF_00092"/>
    </source>
</evidence>
<name>A0A1S1V966_9FIRM</name>
<keyword evidence="11" id="KW-1185">Reference proteome</keyword>
<dbReference type="Pfam" id="PF20297">
    <property type="entry name" value="MSSS"/>
    <property type="match status" value="1"/>
</dbReference>
<dbReference type="InterPro" id="IPR045076">
    <property type="entry name" value="MutS"/>
</dbReference>
<dbReference type="NCBIfam" id="TIGR01069">
    <property type="entry name" value="mutS2"/>
    <property type="match status" value="1"/>
</dbReference>
<protein>
    <recommendedName>
        <fullName evidence="7">Endonuclease MutS2</fullName>
        <ecNumber evidence="7">3.1.-.-</ecNumber>
    </recommendedName>
    <alternativeName>
        <fullName evidence="7">Ribosome-associated protein quality control-upstream factor</fullName>
        <shortName evidence="7">RQC-upstream factor</shortName>
        <shortName evidence="7">RqcU</shortName>
        <ecNumber evidence="7">3.6.4.-</ecNumber>
    </alternativeName>
</protein>
<feature type="coiled-coil region" evidence="8">
    <location>
        <begin position="519"/>
        <end position="571"/>
    </location>
</feature>
<dbReference type="GO" id="GO:0006298">
    <property type="term" value="P:mismatch repair"/>
    <property type="evidence" value="ECO:0007669"/>
    <property type="project" value="InterPro"/>
</dbReference>
<sequence length="791" mass="88119">MREKTLRVLEYYKIIEKLSQKAESSLGKDIIAKMAPQTELDSVEKLQRETDEAVKVLVKRGSPPMGGISDVSAELNLAEKGGVLSPRGLMRVGGTLRASRNIRNFLFKDGMEEVEIDYVKALVSELAIYRDLESEIENAIVGEEEISDSASPLLKNIRRQIKAKNDGIRSKLNSIVNSQHHRKYLQDAIITIREGRYVVPVKQEYRSEFKGIIHDQSSSGATLFIEPMEIVNLNNELKEQKLKEQAEIERILTELSASVGEVAFDLKSNLKILAQVDFVFAKGKLSLDMRGVRPLVNAEGFIELKEARHPLLSDKEVVPTNFHIGNGLSTVVITGPNTGGKTVTLKTVGLLTLMVQSGLQIPANHGSTVGIFKNVFADIGDEQSIEQSLSTFSSHMTNIVDMLDNLEYNSLVLFDELGAGTDPTEGAALAISILEHLRQRGIRTLATTHYSELKLYALSTEGVENASVEFDVETLRPTYRLLIGVPGKSNAFEISRRLGLGDYIIDKAKELISKEDIEFEDILSNLEHDRREAEKAKEESTKQREEVEKLKRELAEQKQKLESSRDAILIEAKREAKRILSNAKSQSDTALKDIREVWDEIEQEKRNKLENAKEKLKSGLNKIDSGITEKIISKVSAKPLKEVKVGEEVRVLSFNQDGTVLSGVDSDGNVQVQIGVMKITVPLNTIERSSKKTKTETSNYAKSMIKNKSRDLKPEIDIRGQNIEEASIEVDKYLDDAYMSGLKEVTIIHGKGTGALRTGIEKMLKKHRHVRSQRMGAYGEGGMGVTVVELK</sequence>
<dbReference type="GO" id="GO:0019843">
    <property type="term" value="F:rRNA binding"/>
    <property type="evidence" value="ECO:0007669"/>
    <property type="project" value="UniProtKB-UniRule"/>
</dbReference>
<dbReference type="Pfam" id="PF01713">
    <property type="entry name" value="Smr"/>
    <property type="match status" value="1"/>
</dbReference>
<dbReference type="GO" id="GO:0140664">
    <property type="term" value="F:ATP-dependent DNA damage sensor activity"/>
    <property type="evidence" value="ECO:0007669"/>
    <property type="project" value="InterPro"/>
</dbReference>
<dbReference type="Gene3D" id="3.30.1370.110">
    <property type="match status" value="1"/>
</dbReference>
<dbReference type="InterPro" id="IPR007696">
    <property type="entry name" value="DNA_mismatch_repair_MutS_core"/>
</dbReference>
<dbReference type="SUPFAM" id="SSF52540">
    <property type="entry name" value="P-loop containing nucleoside triphosphate hydrolases"/>
    <property type="match status" value="1"/>
</dbReference>
<dbReference type="RefSeq" id="WP_071060434.1">
    <property type="nucleotide sequence ID" value="NZ_MKIE01000001.1"/>
</dbReference>
<dbReference type="PANTHER" id="PTHR48466:SF2">
    <property type="entry name" value="OS10G0509000 PROTEIN"/>
    <property type="match status" value="1"/>
</dbReference>
<feature type="domain" description="Smr" evidence="9">
    <location>
        <begin position="716"/>
        <end position="791"/>
    </location>
</feature>
<dbReference type="FunFam" id="3.40.50.300:FF:000830">
    <property type="entry name" value="Endonuclease MutS2"/>
    <property type="match status" value="1"/>
</dbReference>
<dbReference type="HAMAP" id="MF_00092">
    <property type="entry name" value="MutS2"/>
    <property type="match status" value="1"/>
</dbReference>
<dbReference type="PIRSF" id="PIRSF005814">
    <property type="entry name" value="MutS_YshD"/>
    <property type="match status" value="1"/>
</dbReference>
<dbReference type="GO" id="GO:0043023">
    <property type="term" value="F:ribosomal large subunit binding"/>
    <property type="evidence" value="ECO:0007669"/>
    <property type="project" value="UniProtKB-UniRule"/>
</dbReference>
<dbReference type="SUPFAM" id="SSF160443">
    <property type="entry name" value="SMR domain-like"/>
    <property type="match status" value="1"/>
</dbReference>
<dbReference type="STRING" id="39480.EUAN_00080"/>
<evidence type="ECO:0000256" key="4">
    <source>
        <dbReference type="ARBA" id="ARBA00022840"/>
    </source>
</evidence>
<dbReference type="PROSITE" id="PS00486">
    <property type="entry name" value="DNA_MISMATCH_REPAIR_2"/>
    <property type="match status" value="1"/>
</dbReference>
<dbReference type="GO" id="GO:0004519">
    <property type="term" value="F:endonuclease activity"/>
    <property type="evidence" value="ECO:0007669"/>
    <property type="project" value="UniProtKB-UniRule"/>
</dbReference>
<dbReference type="EC" id="3.6.4.-" evidence="7"/>
<dbReference type="EMBL" id="MKIE01000001">
    <property type="protein sequence ID" value="OHW63146.1"/>
    <property type="molecule type" value="Genomic_DNA"/>
</dbReference>
<keyword evidence="7" id="KW-0540">Nuclease</keyword>
<dbReference type="GO" id="GO:0030983">
    <property type="term" value="F:mismatched DNA binding"/>
    <property type="evidence" value="ECO:0007669"/>
    <property type="project" value="InterPro"/>
</dbReference>
<evidence type="ECO:0000256" key="8">
    <source>
        <dbReference type="SAM" id="Coils"/>
    </source>
</evidence>
<dbReference type="InterPro" id="IPR005747">
    <property type="entry name" value="MutS2"/>
</dbReference>
<dbReference type="Proteomes" id="UP000180254">
    <property type="component" value="Unassembled WGS sequence"/>
</dbReference>
<evidence type="ECO:0000313" key="10">
    <source>
        <dbReference type="EMBL" id="OHW63146.1"/>
    </source>
</evidence>
<keyword evidence="6 7" id="KW-0238">DNA-binding</keyword>
<dbReference type="Gene3D" id="3.40.50.300">
    <property type="entry name" value="P-loop containing nucleotide triphosphate hydrolases"/>
    <property type="match status" value="1"/>
</dbReference>
<dbReference type="AlphaFoldDB" id="A0A1S1V966"/>
<comment type="function">
    <text evidence="7">Endonuclease that is involved in the suppression of homologous recombination and thus may have a key role in the control of bacterial genetic diversity.</text>
</comment>
<evidence type="ECO:0000256" key="2">
    <source>
        <dbReference type="ARBA" id="ARBA00022741"/>
    </source>
</evidence>
<dbReference type="CDD" id="cd06503">
    <property type="entry name" value="ATP-synt_Fo_b"/>
    <property type="match status" value="1"/>
</dbReference>
<dbReference type="InterPro" id="IPR046893">
    <property type="entry name" value="MSSS"/>
</dbReference>
<dbReference type="CDD" id="cd03280">
    <property type="entry name" value="ABC_MutS2"/>
    <property type="match status" value="1"/>
</dbReference>
<dbReference type="SMART" id="SM00463">
    <property type="entry name" value="SMR"/>
    <property type="match status" value="1"/>
</dbReference>
<comment type="similarity">
    <text evidence="7">Belongs to the DNA mismatch repair MutS family. MutS2 subfamily.</text>
</comment>
<dbReference type="GO" id="GO:0016887">
    <property type="term" value="F:ATP hydrolysis activity"/>
    <property type="evidence" value="ECO:0007669"/>
    <property type="project" value="InterPro"/>
</dbReference>
<dbReference type="PROSITE" id="PS50828">
    <property type="entry name" value="SMR"/>
    <property type="match status" value="1"/>
</dbReference>
<reference evidence="10 11" key="1">
    <citation type="submission" date="2016-09" db="EMBL/GenBank/DDBJ databases">
        <title>Genome sequence of Eubacterium angustum.</title>
        <authorList>
            <person name="Poehlein A."/>
            <person name="Daniel R."/>
        </authorList>
    </citation>
    <scope>NUCLEOTIDE SEQUENCE [LARGE SCALE GENOMIC DNA]</scope>
    <source>
        <strain evidence="10 11">DSM 1989</strain>
    </source>
</reference>
<organism evidence="10 11">
    <name type="scientific">Andreesenia angusta</name>
    <dbReference type="NCBI Taxonomy" id="39480"/>
    <lineage>
        <taxon>Bacteria</taxon>
        <taxon>Bacillati</taxon>
        <taxon>Bacillota</taxon>
        <taxon>Tissierellia</taxon>
        <taxon>Tissierellales</taxon>
        <taxon>Gottschalkiaceae</taxon>
        <taxon>Andreesenia</taxon>
    </lineage>
</organism>
<dbReference type="InterPro" id="IPR036063">
    <property type="entry name" value="Smr_dom_sf"/>
</dbReference>
<dbReference type="OrthoDB" id="9808166at2"/>
<keyword evidence="8" id="KW-0175">Coiled coil</keyword>
<dbReference type="PANTHER" id="PTHR48466">
    <property type="entry name" value="OS10G0509000 PROTEIN-RELATED"/>
    <property type="match status" value="1"/>
</dbReference>
<evidence type="ECO:0000256" key="1">
    <source>
        <dbReference type="ARBA" id="ARBA00022730"/>
    </source>
</evidence>
<dbReference type="GO" id="GO:0072344">
    <property type="term" value="P:rescue of stalled ribosome"/>
    <property type="evidence" value="ECO:0007669"/>
    <property type="project" value="UniProtKB-UniRule"/>
</dbReference>